<protein>
    <recommendedName>
        <fullName evidence="6">PhoH-like protein</fullName>
    </recommendedName>
</protein>
<comment type="similarity">
    <text evidence="2">Belongs to the PhoH family.</text>
</comment>
<evidence type="ECO:0000256" key="1">
    <source>
        <dbReference type="ARBA" id="ARBA00004496"/>
    </source>
</evidence>
<evidence type="ECO:0000256" key="6">
    <source>
        <dbReference type="ARBA" id="ARBA00039970"/>
    </source>
</evidence>
<dbReference type="SUPFAM" id="SSF52540">
    <property type="entry name" value="P-loop containing nucleoside triphosphate hydrolases"/>
    <property type="match status" value="1"/>
</dbReference>
<dbReference type="Pfam" id="PF02562">
    <property type="entry name" value="PhoH"/>
    <property type="match status" value="1"/>
</dbReference>
<reference evidence="8 9" key="1">
    <citation type="submission" date="2017-10" db="EMBL/GenBank/DDBJ databases">
        <title>Complete genome sequence of Collinsella aerofaciens isolated from the gut of a healthy adult Indian.</title>
        <authorList>
            <person name="Bag S."/>
            <person name="Ghosh T.S."/>
            <person name="Das B."/>
        </authorList>
    </citation>
    <scope>NUCLEOTIDE SEQUENCE [LARGE SCALE GENOMIC DNA]</scope>
    <source>
        <strain evidence="9">indica</strain>
    </source>
</reference>
<dbReference type="RefSeq" id="WP_099431796.1">
    <property type="nucleotide sequence ID" value="NZ_CP024160.1"/>
</dbReference>
<sequence>MEASKIRLTVPEGIDPSRVLGAGDGVLRALESLVRAHVVARGDSIAVSGDPDEVELVARFFEHAFREAAAGRTLSADDVSRCLAVLRDGEHEATSLRDDVLLSYRGRVIRPKTLGQKRYVDAIRSHTITFGLGPAGTGKTYLAMALAVAALKRHEVGRLILTRPVVEAGENLGFLPGTLEEKIDPYMRPLYDALFDMMDRERTDELMERGVIEIAPLAYMRGRTLSDAFVVLDEAQNTTPEQMKMFLTRLGFNSKFVITGDLSQRDLVGRRGGLADVEKILGRVDDVAFAHLERADVVRHALVGRIVEAYDAYDDVREQRSRDRKESR</sequence>
<keyword evidence="5" id="KW-0067">ATP-binding</keyword>
<dbReference type="GO" id="GO:0005829">
    <property type="term" value="C:cytosol"/>
    <property type="evidence" value="ECO:0007669"/>
    <property type="project" value="TreeGrafter"/>
</dbReference>
<dbReference type="GO" id="GO:0005524">
    <property type="term" value="F:ATP binding"/>
    <property type="evidence" value="ECO:0007669"/>
    <property type="project" value="UniProtKB-KW"/>
</dbReference>
<evidence type="ECO:0000256" key="3">
    <source>
        <dbReference type="ARBA" id="ARBA00022490"/>
    </source>
</evidence>
<dbReference type="EMBL" id="CP024160">
    <property type="protein sequence ID" value="ATP53641.1"/>
    <property type="molecule type" value="Genomic_DNA"/>
</dbReference>
<organism evidence="8 9">
    <name type="scientific">Collinsella aerofaciens</name>
    <dbReference type="NCBI Taxonomy" id="74426"/>
    <lineage>
        <taxon>Bacteria</taxon>
        <taxon>Bacillati</taxon>
        <taxon>Actinomycetota</taxon>
        <taxon>Coriobacteriia</taxon>
        <taxon>Coriobacteriales</taxon>
        <taxon>Coriobacteriaceae</taxon>
        <taxon>Collinsella</taxon>
    </lineage>
</organism>
<dbReference type="InterPro" id="IPR027417">
    <property type="entry name" value="P-loop_NTPase"/>
</dbReference>
<dbReference type="InterPro" id="IPR051451">
    <property type="entry name" value="PhoH2-like"/>
</dbReference>
<dbReference type="InterPro" id="IPR003714">
    <property type="entry name" value="PhoH"/>
</dbReference>
<accession>A0A2D1TWA6</accession>
<evidence type="ECO:0000256" key="5">
    <source>
        <dbReference type="ARBA" id="ARBA00022840"/>
    </source>
</evidence>
<feature type="domain" description="PhoH-like protein" evidence="7">
    <location>
        <begin position="109"/>
        <end position="311"/>
    </location>
</feature>
<comment type="subcellular location">
    <subcellularLocation>
        <location evidence="1">Cytoplasm</location>
    </subcellularLocation>
</comment>
<dbReference type="KEGG" id="caer:CSV91_03285"/>
<evidence type="ECO:0000256" key="4">
    <source>
        <dbReference type="ARBA" id="ARBA00022741"/>
    </source>
</evidence>
<keyword evidence="3" id="KW-0963">Cytoplasm</keyword>
<evidence type="ECO:0000256" key="2">
    <source>
        <dbReference type="ARBA" id="ARBA00010393"/>
    </source>
</evidence>
<dbReference type="FunFam" id="3.40.50.300:FF:000013">
    <property type="entry name" value="PhoH family ATPase"/>
    <property type="match status" value="1"/>
</dbReference>
<evidence type="ECO:0000313" key="8">
    <source>
        <dbReference type="EMBL" id="ATP53641.1"/>
    </source>
</evidence>
<evidence type="ECO:0000259" key="7">
    <source>
        <dbReference type="Pfam" id="PF02562"/>
    </source>
</evidence>
<dbReference type="AlphaFoldDB" id="A0A2D1TWA6"/>
<dbReference type="PANTHER" id="PTHR30473:SF1">
    <property type="entry name" value="PHOH-LIKE PROTEIN"/>
    <property type="match status" value="1"/>
</dbReference>
<name>A0A2D1TWA6_9ACTN</name>
<gene>
    <name evidence="8" type="ORF">CSV91_03285</name>
</gene>
<dbReference type="PANTHER" id="PTHR30473">
    <property type="entry name" value="PROTEIN PHOH"/>
    <property type="match status" value="1"/>
</dbReference>
<proteinExistence type="inferred from homology"/>
<evidence type="ECO:0000313" key="9">
    <source>
        <dbReference type="Proteomes" id="UP000225608"/>
    </source>
</evidence>
<dbReference type="Gene3D" id="3.40.50.300">
    <property type="entry name" value="P-loop containing nucleotide triphosphate hydrolases"/>
    <property type="match status" value="1"/>
</dbReference>
<dbReference type="Proteomes" id="UP000225608">
    <property type="component" value="Chromosome"/>
</dbReference>
<keyword evidence="4" id="KW-0547">Nucleotide-binding</keyword>